<feature type="transmembrane region" description="Helical" evidence="14">
    <location>
        <begin position="31"/>
        <end position="51"/>
    </location>
</feature>
<evidence type="ECO:0000256" key="13">
    <source>
        <dbReference type="ARBA" id="ARBA00049940"/>
    </source>
</evidence>
<accession>A0A167T9M0</accession>
<evidence type="ECO:0000256" key="6">
    <source>
        <dbReference type="ARBA" id="ARBA00022989"/>
    </source>
</evidence>
<proteinExistence type="inferred from homology"/>
<evidence type="ECO:0000256" key="3">
    <source>
        <dbReference type="ARBA" id="ARBA00022475"/>
    </source>
</evidence>
<name>A0A167T9M0_9BACL</name>
<keyword evidence="4 14" id="KW-0812">Transmembrane</keyword>
<organism evidence="15 16">
    <name type="scientific">Anoxybacteroides amylolyticum</name>
    <dbReference type="NCBI Taxonomy" id="294699"/>
    <lineage>
        <taxon>Bacteria</taxon>
        <taxon>Bacillati</taxon>
        <taxon>Bacillota</taxon>
        <taxon>Bacilli</taxon>
        <taxon>Bacillales</taxon>
        <taxon>Anoxybacillaceae</taxon>
        <taxon>Anoxybacteroides</taxon>
    </lineage>
</organism>
<dbReference type="Proteomes" id="UP000076865">
    <property type="component" value="Chromosome"/>
</dbReference>
<sequence>MSVLLVIIGGFFGAICRFAISQWFISRTKSFPVGTLLVNWFGSFLLGWLFGSDPGENWKLLIGTGFMGAFTTFSTLKWETVQMLINGEKRNAIFYLVLSYCFGILFAYGGYLISR</sequence>
<reference evidence="15 16" key="1">
    <citation type="journal article" date="2006" name="Syst. Appl. Microbiol.">
        <title>Anoxybacillus amylolyticus sp. nov., a thermophilic amylase producing bacterium isolated from Mount Rittmann (Antarctica).</title>
        <authorList>
            <person name="Poli A."/>
            <person name="Esposito E."/>
            <person name="Lama L."/>
            <person name="Orlando P."/>
            <person name="Nicolaus G."/>
            <person name="de Appolonia F."/>
            <person name="Gambacorta A."/>
            <person name="Nicolaus B."/>
        </authorList>
    </citation>
    <scope>NUCLEOTIDE SEQUENCE [LARGE SCALE GENOMIC DNA]</scope>
    <source>
        <strain evidence="15 16">DSM 15939</strain>
    </source>
</reference>
<feature type="binding site" evidence="14">
    <location>
        <position position="68"/>
    </location>
    <ligand>
        <name>Na(+)</name>
        <dbReference type="ChEBI" id="CHEBI:29101"/>
        <note>structural</note>
    </ligand>
</feature>
<dbReference type="Pfam" id="PF02537">
    <property type="entry name" value="CRCB"/>
    <property type="match status" value="1"/>
</dbReference>
<evidence type="ECO:0000256" key="11">
    <source>
        <dbReference type="ARBA" id="ARBA00035120"/>
    </source>
</evidence>
<evidence type="ECO:0000256" key="9">
    <source>
        <dbReference type="ARBA" id="ARBA00023136"/>
    </source>
</evidence>
<keyword evidence="8 14" id="KW-0406">Ion transport</keyword>
<dbReference type="PANTHER" id="PTHR28259">
    <property type="entry name" value="FLUORIDE EXPORT PROTEIN 1-RELATED"/>
    <property type="match status" value="1"/>
</dbReference>
<dbReference type="PANTHER" id="PTHR28259:SF16">
    <property type="entry name" value="FLUORIDE-SPECIFIC ION CHANNEL FLUC 2"/>
    <property type="match status" value="1"/>
</dbReference>
<protein>
    <recommendedName>
        <fullName evidence="14">Fluoride-specific ion channel FluC</fullName>
    </recommendedName>
</protein>
<keyword evidence="7 14" id="KW-0915">Sodium</keyword>
<keyword evidence="16" id="KW-1185">Reference proteome</keyword>
<evidence type="ECO:0000256" key="10">
    <source>
        <dbReference type="ARBA" id="ARBA00023303"/>
    </source>
</evidence>
<dbReference type="HAMAP" id="MF_00454">
    <property type="entry name" value="FluC"/>
    <property type="match status" value="1"/>
</dbReference>
<evidence type="ECO:0000313" key="15">
    <source>
        <dbReference type="EMBL" id="ANB59670.1"/>
    </source>
</evidence>
<gene>
    <name evidence="14" type="primary">fluC</name>
    <name evidence="14" type="synonym">crcB</name>
    <name evidence="15" type="ORF">GFC30_1658</name>
</gene>
<keyword evidence="5 14" id="KW-0479">Metal-binding</keyword>
<comment type="activity regulation">
    <text evidence="14">Na(+) is not transported, but it plays an essential structural role and its presence is essential for fluoride channel function.</text>
</comment>
<feature type="transmembrane region" description="Helical" evidence="14">
    <location>
        <begin position="92"/>
        <end position="113"/>
    </location>
</feature>
<evidence type="ECO:0000256" key="7">
    <source>
        <dbReference type="ARBA" id="ARBA00023053"/>
    </source>
</evidence>
<keyword evidence="9 14" id="KW-0472">Membrane</keyword>
<dbReference type="GO" id="GO:0140114">
    <property type="term" value="P:cellular detoxification of fluoride"/>
    <property type="evidence" value="ECO:0007669"/>
    <property type="project" value="UniProtKB-UniRule"/>
</dbReference>
<dbReference type="NCBIfam" id="NF010801">
    <property type="entry name" value="PRK14205.1"/>
    <property type="match status" value="1"/>
</dbReference>
<feature type="binding site" evidence="14">
    <location>
        <position position="71"/>
    </location>
    <ligand>
        <name>Na(+)</name>
        <dbReference type="ChEBI" id="CHEBI:29101"/>
        <note>structural</note>
    </ligand>
</feature>
<dbReference type="RefSeq" id="WP_179946266.1">
    <property type="nucleotide sequence ID" value="NZ_CP015438.1"/>
</dbReference>
<comment type="function">
    <text evidence="13 14">Fluoride-specific ion channel. Important for reducing fluoride concentration in the cell, thus reducing its toxicity.</text>
</comment>
<dbReference type="NCBIfam" id="TIGR00494">
    <property type="entry name" value="crcB"/>
    <property type="match status" value="1"/>
</dbReference>
<dbReference type="EMBL" id="CP015438">
    <property type="protein sequence ID" value="ANB59670.1"/>
    <property type="molecule type" value="Genomic_DNA"/>
</dbReference>
<keyword evidence="10 14" id="KW-0407">Ion channel</keyword>
<evidence type="ECO:0000256" key="2">
    <source>
        <dbReference type="ARBA" id="ARBA00022448"/>
    </source>
</evidence>
<evidence type="ECO:0000256" key="14">
    <source>
        <dbReference type="HAMAP-Rule" id="MF_00454"/>
    </source>
</evidence>
<evidence type="ECO:0000256" key="12">
    <source>
        <dbReference type="ARBA" id="ARBA00035585"/>
    </source>
</evidence>
<keyword evidence="3 14" id="KW-1003">Cell membrane</keyword>
<keyword evidence="2 14" id="KW-0813">Transport</keyword>
<comment type="similarity">
    <text evidence="11 14">Belongs to the fluoride channel Fluc/FEX (TC 1.A.43) family.</text>
</comment>
<evidence type="ECO:0000256" key="5">
    <source>
        <dbReference type="ARBA" id="ARBA00022723"/>
    </source>
</evidence>
<dbReference type="InterPro" id="IPR003691">
    <property type="entry name" value="FluC"/>
</dbReference>
<dbReference type="KEGG" id="aamy:GFC30_1658"/>
<keyword evidence="6 14" id="KW-1133">Transmembrane helix</keyword>
<dbReference type="GO" id="GO:0062054">
    <property type="term" value="F:fluoride channel activity"/>
    <property type="evidence" value="ECO:0007669"/>
    <property type="project" value="UniProtKB-UniRule"/>
</dbReference>
<evidence type="ECO:0000313" key="16">
    <source>
        <dbReference type="Proteomes" id="UP000076865"/>
    </source>
</evidence>
<evidence type="ECO:0000256" key="8">
    <source>
        <dbReference type="ARBA" id="ARBA00023065"/>
    </source>
</evidence>
<comment type="catalytic activity">
    <reaction evidence="12">
        <text>fluoride(in) = fluoride(out)</text>
        <dbReference type="Rhea" id="RHEA:76159"/>
        <dbReference type="ChEBI" id="CHEBI:17051"/>
    </reaction>
    <physiologicalReaction direction="left-to-right" evidence="12">
        <dbReference type="Rhea" id="RHEA:76160"/>
    </physiologicalReaction>
</comment>
<dbReference type="AlphaFoldDB" id="A0A167T9M0"/>
<dbReference type="GO" id="GO:0046872">
    <property type="term" value="F:metal ion binding"/>
    <property type="evidence" value="ECO:0007669"/>
    <property type="project" value="UniProtKB-KW"/>
</dbReference>
<evidence type="ECO:0000256" key="1">
    <source>
        <dbReference type="ARBA" id="ARBA00004651"/>
    </source>
</evidence>
<feature type="transmembrane region" description="Helical" evidence="14">
    <location>
        <begin position="58"/>
        <end position="76"/>
    </location>
</feature>
<dbReference type="GO" id="GO:0005886">
    <property type="term" value="C:plasma membrane"/>
    <property type="evidence" value="ECO:0007669"/>
    <property type="project" value="UniProtKB-SubCell"/>
</dbReference>
<evidence type="ECO:0000256" key="4">
    <source>
        <dbReference type="ARBA" id="ARBA00022692"/>
    </source>
</evidence>
<dbReference type="PATRIC" id="fig|294699.3.peg.1689"/>
<comment type="subcellular location">
    <subcellularLocation>
        <location evidence="1 14">Cell membrane</location>
        <topology evidence="1 14">Multi-pass membrane protein</topology>
    </subcellularLocation>
</comment>